<dbReference type="HAMAP" id="MF_00165">
    <property type="entry name" value="Thymidylate_kinase"/>
    <property type="match status" value="1"/>
</dbReference>
<evidence type="ECO:0000256" key="8">
    <source>
        <dbReference type="HAMAP-Rule" id="MF_00165"/>
    </source>
</evidence>
<dbReference type="InterPro" id="IPR039430">
    <property type="entry name" value="Thymidylate_kin-like_dom"/>
</dbReference>
<dbReference type="GO" id="GO:0006235">
    <property type="term" value="P:dTTP biosynthetic process"/>
    <property type="evidence" value="ECO:0007669"/>
    <property type="project" value="UniProtKB-UniRule"/>
</dbReference>
<sequence length="230" mass="27126">MRKGGKFIVLEGTDGSGKTEQFKLLVKRLKREGILAKTFDFPQYSKESSFFVKQYLNGAYGGWKDVGPYKASIFYAMDRFDISPEIKRWLSEGRFIISNRYVASNMGHQGGKIVNKKRRLEYFKWLYQIEYKILEIPIPSKTIILHVPPRVSIELVRKKGPREYEGGIKKDIHDQDLKHLRQAEKSYLDMAKMFPRDFHLIECAPKGKLLPILQIHKMIWNYVYENFVRR</sequence>
<dbReference type="GO" id="GO:0005829">
    <property type="term" value="C:cytosol"/>
    <property type="evidence" value="ECO:0007669"/>
    <property type="project" value="TreeGrafter"/>
</dbReference>
<keyword evidence="2 8" id="KW-0808">Transferase</keyword>
<dbReference type="GO" id="GO:0006233">
    <property type="term" value="P:dTDP biosynthetic process"/>
    <property type="evidence" value="ECO:0007669"/>
    <property type="project" value="InterPro"/>
</dbReference>
<evidence type="ECO:0000256" key="4">
    <source>
        <dbReference type="ARBA" id="ARBA00022741"/>
    </source>
</evidence>
<evidence type="ECO:0000256" key="7">
    <source>
        <dbReference type="ARBA" id="ARBA00048743"/>
    </source>
</evidence>
<dbReference type="SUPFAM" id="SSF52540">
    <property type="entry name" value="P-loop containing nucleoside triphosphate hydrolases"/>
    <property type="match status" value="1"/>
</dbReference>
<evidence type="ECO:0000256" key="2">
    <source>
        <dbReference type="ARBA" id="ARBA00022679"/>
    </source>
</evidence>
<dbReference type="Gene3D" id="3.40.50.300">
    <property type="entry name" value="P-loop containing nucleotide triphosphate hydrolases"/>
    <property type="match status" value="1"/>
</dbReference>
<comment type="caution">
    <text evidence="10">The sequence shown here is derived from an EMBL/GenBank/DDBJ whole genome shotgun (WGS) entry which is preliminary data.</text>
</comment>
<evidence type="ECO:0000313" key="11">
    <source>
        <dbReference type="Proteomes" id="UP000034810"/>
    </source>
</evidence>
<evidence type="ECO:0000256" key="3">
    <source>
        <dbReference type="ARBA" id="ARBA00022727"/>
    </source>
</evidence>
<evidence type="ECO:0000259" key="9">
    <source>
        <dbReference type="Pfam" id="PF02223"/>
    </source>
</evidence>
<dbReference type="AlphaFoldDB" id="A0A0G1EIJ9"/>
<keyword evidence="4 8" id="KW-0547">Nucleotide-binding</keyword>
<feature type="domain" description="Thymidylate kinase-like" evidence="9">
    <location>
        <begin position="10"/>
        <end position="203"/>
    </location>
</feature>
<dbReference type="Proteomes" id="UP000034810">
    <property type="component" value="Unassembled WGS sequence"/>
</dbReference>
<comment type="function">
    <text evidence="8">Phosphorylation of dTMP to form dTDP in both de novo and salvage pathways of dTTP synthesis.</text>
</comment>
<protein>
    <recommendedName>
        <fullName evidence="8">Thymidylate kinase</fullName>
        <ecNumber evidence="8">2.7.4.9</ecNumber>
    </recommendedName>
    <alternativeName>
        <fullName evidence="8">dTMP kinase</fullName>
    </alternativeName>
</protein>
<organism evidence="10 11">
    <name type="scientific">Candidatus Wolfebacteria bacterium GW2011_GWC1_43_10</name>
    <dbReference type="NCBI Taxonomy" id="1619011"/>
    <lineage>
        <taxon>Bacteria</taxon>
        <taxon>Candidatus Wolfeibacteriota</taxon>
    </lineage>
</organism>
<evidence type="ECO:0000313" key="10">
    <source>
        <dbReference type="EMBL" id="KKS82861.1"/>
    </source>
</evidence>
<evidence type="ECO:0000256" key="5">
    <source>
        <dbReference type="ARBA" id="ARBA00022777"/>
    </source>
</evidence>
<dbReference type="PANTHER" id="PTHR10344">
    <property type="entry name" value="THYMIDYLATE KINASE"/>
    <property type="match status" value="1"/>
</dbReference>
<dbReference type="PANTHER" id="PTHR10344:SF4">
    <property type="entry name" value="UMP-CMP KINASE 2, MITOCHONDRIAL"/>
    <property type="match status" value="1"/>
</dbReference>
<dbReference type="GO" id="GO:0005524">
    <property type="term" value="F:ATP binding"/>
    <property type="evidence" value="ECO:0007669"/>
    <property type="project" value="UniProtKB-UniRule"/>
</dbReference>
<dbReference type="InterPro" id="IPR018094">
    <property type="entry name" value="Thymidylate_kinase"/>
</dbReference>
<dbReference type="InterPro" id="IPR027417">
    <property type="entry name" value="P-loop_NTPase"/>
</dbReference>
<keyword evidence="5 8" id="KW-0418">Kinase</keyword>
<dbReference type="Pfam" id="PF02223">
    <property type="entry name" value="Thymidylate_kin"/>
    <property type="match status" value="1"/>
</dbReference>
<dbReference type="EMBL" id="LCFA01000004">
    <property type="protein sequence ID" value="KKS82861.1"/>
    <property type="molecule type" value="Genomic_DNA"/>
</dbReference>
<gene>
    <name evidence="8" type="primary">tmk</name>
    <name evidence="10" type="ORF">UV58_C0004G0034</name>
</gene>
<accession>A0A0G1EIJ9</accession>
<feature type="binding site" evidence="8">
    <location>
        <begin position="12"/>
        <end position="19"/>
    </location>
    <ligand>
        <name>ATP</name>
        <dbReference type="ChEBI" id="CHEBI:30616"/>
    </ligand>
</feature>
<comment type="similarity">
    <text evidence="1 8">Belongs to the thymidylate kinase family.</text>
</comment>
<reference evidence="10 11" key="1">
    <citation type="journal article" date="2015" name="Nature">
        <title>rRNA introns, odd ribosomes, and small enigmatic genomes across a large radiation of phyla.</title>
        <authorList>
            <person name="Brown C.T."/>
            <person name="Hug L.A."/>
            <person name="Thomas B.C."/>
            <person name="Sharon I."/>
            <person name="Castelle C.J."/>
            <person name="Singh A."/>
            <person name="Wilkins M.J."/>
            <person name="Williams K.H."/>
            <person name="Banfield J.F."/>
        </authorList>
    </citation>
    <scope>NUCLEOTIDE SEQUENCE [LARGE SCALE GENOMIC DNA]</scope>
</reference>
<dbReference type="GO" id="GO:0006227">
    <property type="term" value="P:dUDP biosynthetic process"/>
    <property type="evidence" value="ECO:0007669"/>
    <property type="project" value="TreeGrafter"/>
</dbReference>
<keyword evidence="3 8" id="KW-0545">Nucleotide biosynthesis</keyword>
<proteinExistence type="inferred from homology"/>
<comment type="catalytic activity">
    <reaction evidence="7 8">
        <text>dTMP + ATP = dTDP + ADP</text>
        <dbReference type="Rhea" id="RHEA:13517"/>
        <dbReference type="ChEBI" id="CHEBI:30616"/>
        <dbReference type="ChEBI" id="CHEBI:58369"/>
        <dbReference type="ChEBI" id="CHEBI:63528"/>
        <dbReference type="ChEBI" id="CHEBI:456216"/>
        <dbReference type="EC" id="2.7.4.9"/>
    </reaction>
</comment>
<dbReference type="GO" id="GO:0004798">
    <property type="term" value="F:dTMP kinase activity"/>
    <property type="evidence" value="ECO:0007669"/>
    <property type="project" value="UniProtKB-UniRule"/>
</dbReference>
<keyword evidence="6 8" id="KW-0067">ATP-binding</keyword>
<name>A0A0G1EIJ9_9BACT</name>
<dbReference type="EC" id="2.7.4.9" evidence="8"/>
<evidence type="ECO:0000256" key="1">
    <source>
        <dbReference type="ARBA" id="ARBA00009776"/>
    </source>
</evidence>
<evidence type="ECO:0000256" key="6">
    <source>
        <dbReference type="ARBA" id="ARBA00022840"/>
    </source>
</evidence>